<evidence type="ECO:0000313" key="1">
    <source>
        <dbReference type="EMBL" id="OWK45148.1"/>
    </source>
</evidence>
<dbReference type="Proteomes" id="UP000214646">
    <property type="component" value="Unassembled WGS sequence"/>
</dbReference>
<accession>A0A225E2Y1</accession>
<dbReference type="SUPFAM" id="SSF49464">
    <property type="entry name" value="Carboxypeptidase regulatory domain-like"/>
    <property type="match status" value="1"/>
</dbReference>
<dbReference type="EMBL" id="NIDE01000002">
    <property type="protein sequence ID" value="OWK45148.1"/>
    <property type="molecule type" value="Genomic_DNA"/>
</dbReference>
<dbReference type="InterPro" id="IPR008969">
    <property type="entry name" value="CarboxyPept-like_regulatory"/>
</dbReference>
<reference evidence="2" key="1">
    <citation type="submission" date="2017-06" db="EMBL/GenBank/DDBJ databases">
        <title>Genome analysis of Fimbriiglobus ruber SP5, the first member of the order Planctomycetales with confirmed chitinolytic capability.</title>
        <authorList>
            <person name="Ravin N.V."/>
            <person name="Rakitin A.L."/>
            <person name="Ivanova A.A."/>
            <person name="Beletsky A.V."/>
            <person name="Kulichevskaya I.S."/>
            <person name="Mardanov A.V."/>
            <person name="Dedysh S.N."/>
        </authorList>
    </citation>
    <scope>NUCLEOTIDE SEQUENCE [LARGE SCALE GENOMIC DNA]</scope>
    <source>
        <strain evidence="2">SP5</strain>
    </source>
</reference>
<name>A0A225E2Y1_9BACT</name>
<dbReference type="RefSeq" id="WP_088252915.1">
    <property type="nucleotide sequence ID" value="NZ_NIDE01000002.1"/>
</dbReference>
<proteinExistence type="predicted"/>
<organism evidence="1 2">
    <name type="scientific">Fimbriiglobus ruber</name>
    <dbReference type="NCBI Taxonomy" id="1908690"/>
    <lineage>
        <taxon>Bacteria</taxon>
        <taxon>Pseudomonadati</taxon>
        <taxon>Planctomycetota</taxon>
        <taxon>Planctomycetia</taxon>
        <taxon>Gemmatales</taxon>
        <taxon>Gemmataceae</taxon>
        <taxon>Fimbriiglobus</taxon>
    </lineage>
</organism>
<evidence type="ECO:0008006" key="3">
    <source>
        <dbReference type="Google" id="ProtNLM"/>
    </source>
</evidence>
<sequence length="150" mass="14984">MRRLWFAAAAAMLAAAGGCGDGLKRVSVQGKLTAGGQPLAGATVQFIPSNAVAGEGGIGRTDADGAFTLTGSRNGAKGVVPGQYKVRVSRLVARDGTALPPDAKQADNPGCRESVPAKYTSVDGSPLNATVPEAGGALTIEIPEPLAGKK</sequence>
<keyword evidence="2" id="KW-1185">Reference proteome</keyword>
<comment type="caution">
    <text evidence="1">The sequence shown here is derived from an EMBL/GenBank/DDBJ whole genome shotgun (WGS) entry which is preliminary data.</text>
</comment>
<dbReference type="PROSITE" id="PS51257">
    <property type="entry name" value="PROKAR_LIPOPROTEIN"/>
    <property type="match status" value="1"/>
</dbReference>
<protein>
    <recommendedName>
        <fullName evidence="3">Carboxypeptidase regulatory-like domain-containing protein</fullName>
    </recommendedName>
</protein>
<gene>
    <name evidence="1" type="ORF">FRUB_01479</name>
</gene>
<dbReference type="AlphaFoldDB" id="A0A225E2Y1"/>
<evidence type="ECO:0000313" key="2">
    <source>
        <dbReference type="Proteomes" id="UP000214646"/>
    </source>
</evidence>
<dbReference type="OrthoDB" id="271110at2"/>